<proteinExistence type="predicted"/>
<accession>A0A3M7QRY6</accession>
<dbReference type="EMBL" id="REGN01005316">
    <property type="protein sequence ID" value="RNA13841.1"/>
    <property type="molecule type" value="Genomic_DNA"/>
</dbReference>
<dbReference type="Proteomes" id="UP000276133">
    <property type="component" value="Unassembled WGS sequence"/>
</dbReference>
<protein>
    <submittedName>
        <fullName evidence="1">Uncharacterized protein</fullName>
    </submittedName>
</protein>
<evidence type="ECO:0000313" key="2">
    <source>
        <dbReference type="Proteomes" id="UP000276133"/>
    </source>
</evidence>
<reference evidence="1 2" key="1">
    <citation type="journal article" date="2018" name="Sci. Rep.">
        <title>Genomic signatures of local adaptation to the degree of environmental predictability in rotifers.</title>
        <authorList>
            <person name="Franch-Gras L."/>
            <person name="Hahn C."/>
            <person name="Garcia-Roger E.M."/>
            <person name="Carmona M.J."/>
            <person name="Serra M."/>
            <person name="Gomez A."/>
        </authorList>
    </citation>
    <scope>NUCLEOTIDE SEQUENCE [LARGE SCALE GENOMIC DNA]</scope>
    <source>
        <strain evidence="1">HYR1</strain>
    </source>
</reference>
<organism evidence="1 2">
    <name type="scientific">Brachionus plicatilis</name>
    <name type="common">Marine rotifer</name>
    <name type="synonym">Brachionus muelleri</name>
    <dbReference type="NCBI Taxonomy" id="10195"/>
    <lineage>
        <taxon>Eukaryota</taxon>
        <taxon>Metazoa</taxon>
        <taxon>Spiralia</taxon>
        <taxon>Gnathifera</taxon>
        <taxon>Rotifera</taxon>
        <taxon>Eurotatoria</taxon>
        <taxon>Monogononta</taxon>
        <taxon>Pseudotrocha</taxon>
        <taxon>Ploima</taxon>
        <taxon>Brachionidae</taxon>
        <taxon>Brachionus</taxon>
    </lineage>
</organism>
<comment type="caution">
    <text evidence="1">The sequence shown here is derived from an EMBL/GenBank/DDBJ whole genome shotgun (WGS) entry which is preliminary data.</text>
</comment>
<name>A0A3M7QRY6_BRAPC</name>
<gene>
    <name evidence="1" type="ORF">BpHYR1_031575</name>
</gene>
<sequence>MSSKDSRVKSKLAKVCLRDLSIQNFKAGKSASEIYEIIRRRSSLRTIRRWIKEFKDSKKLQNSKKPGRPRSAVTVSNKKKVKRLLKNFTTRKVITD</sequence>
<dbReference type="AlphaFoldDB" id="A0A3M7QRY6"/>
<evidence type="ECO:0000313" key="1">
    <source>
        <dbReference type="EMBL" id="RNA13841.1"/>
    </source>
</evidence>
<keyword evidence="2" id="KW-1185">Reference proteome</keyword>